<evidence type="ECO:0000313" key="3">
    <source>
        <dbReference type="EMBL" id="CAK9035024.1"/>
    </source>
</evidence>
<feature type="region of interest" description="Disordered" evidence="1">
    <location>
        <begin position="134"/>
        <end position="173"/>
    </location>
</feature>
<feature type="non-terminal residue" evidence="3">
    <location>
        <position position="173"/>
    </location>
</feature>
<feature type="compositionally biased region" description="Basic and acidic residues" evidence="1">
    <location>
        <begin position="155"/>
        <end position="173"/>
    </location>
</feature>
<evidence type="ECO:0000256" key="1">
    <source>
        <dbReference type="SAM" id="MobiDB-lite"/>
    </source>
</evidence>
<keyword evidence="2" id="KW-0732">Signal</keyword>
<accession>A0ABP0L779</accession>
<evidence type="ECO:0000313" key="4">
    <source>
        <dbReference type="Proteomes" id="UP001642464"/>
    </source>
</evidence>
<protein>
    <submittedName>
        <fullName evidence="3">Uncharacterized protein</fullName>
    </submittedName>
</protein>
<gene>
    <name evidence="3" type="ORF">SCF082_LOCUS21117</name>
</gene>
<keyword evidence="4" id="KW-1185">Reference proteome</keyword>
<organism evidence="3 4">
    <name type="scientific">Durusdinium trenchii</name>
    <dbReference type="NCBI Taxonomy" id="1381693"/>
    <lineage>
        <taxon>Eukaryota</taxon>
        <taxon>Sar</taxon>
        <taxon>Alveolata</taxon>
        <taxon>Dinophyceae</taxon>
        <taxon>Suessiales</taxon>
        <taxon>Symbiodiniaceae</taxon>
        <taxon>Durusdinium</taxon>
    </lineage>
</organism>
<dbReference type="EMBL" id="CAXAMM010014919">
    <property type="protein sequence ID" value="CAK9035024.1"/>
    <property type="molecule type" value="Genomic_DNA"/>
</dbReference>
<comment type="caution">
    <text evidence="3">The sequence shown here is derived from an EMBL/GenBank/DDBJ whole genome shotgun (WGS) entry which is preliminary data.</text>
</comment>
<name>A0ABP0L779_9DINO</name>
<sequence length="173" mass="19226">MVMHSIAAILLGSSFPKPVTAANKAGLIWRKSMGHRNELFLGPGKFSIIVDSNNNNELYFKADDDDYGERQQLTSLRYRPTIRDLRNGCWTVVFKDGDVKLVHSRSKRLTPEIRVIQGAPPAANSNMFAVLAAEDVEEDKDGEENDDGCCSMHPSSHDDGDDGERVLEPKEHA</sequence>
<feature type="signal peptide" evidence="2">
    <location>
        <begin position="1"/>
        <end position="21"/>
    </location>
</feature>
<feature type="chain" id="PRO_5045980890" evidence="2">
    <location>
        <begin position="22"/>
        <end position="173"/>
    </location>
</feature>
<dbReference type="Proteomes" id="UP001642464">
    <property type="component" value="Unassembled WGS sequence"/>
</dbReference>
<evidence type="ECO:0000256" key="2">
    <source>
        <dbReference type="SAM" id="SignalP"/>
    </source>
</evidence>
<feature type="compositionally biased region" description="Acidic residues" evidence="1">
    <location>
        <begin position="134"/>
        <end position="147"/>
    </location>
</feature>
<reference evidence="3 4" key="1">
    <citation type="submission" date="2024-02" db="EMBL/GenBank/DDBJ databases">
        <authorList>
            <person name="Chen Y."/>
            <person name="Shah S."/>
            <person name="Dougan E. K."/>
            <person name="Thang M."/>
            <person name="Chan C."/>
        </authorList>
    </citation>
    <scope>NUCLEOTIDE SEQUENCE [LARGE SCALE GENOMIC DNA]</scope>
</reference>
<proteinExistence type="predicted"/>